<dbReference type="PANTHER" id="PTHR46796:SF13">
    <property type="entry name" value="HTH-TYPE TRANSCRIPTIONAL ACTIVATOR RHAS"/>
    <property type="match status" value="1"/>
</dbReference>
<name>A0A5C6BEU2_9BACT</name>
<dbReference type="InterPro" id="IPR050204">
    <property type="entry name" value="AraC_XylS_family_regulators"/>
</dbReference>
<proteinExistence type="predicted"/>
<keyword evidence="3" id="KW-0238">DNA-binding</keyword>
<dbReference type="InterPro" id="IPR014710">
    <property type="entry name" value="RmlC-like_jellyroll"/>
</dbReference>
<dbReference type="Gene3D" id="1.10.10.60">
    <property type="entry name" value="Homeodomain-like"/>
    <property type="match status" value="2"/>
</dbReference>
<keyword evidence="5" id="KW-0804">Transcription</keyword>
<dbReference type="AlphaFoldDB" id="A0A5C6BEU2"/>
<dbReference type="Proteomes" id="UP000319908">
    <property type="component" value="Unassembled WGS sequence"/>
</dbReference>
<dbReference type="RefSeq" id="WP_302120629.1">
    <property type="nucleotide sequence ID" value="NZ_SJPU01000007.1"/>
</dbReference>
<evidence type="ECO:0000256" key="3">
    <source>
        <dbReference type="ARBA" id="ARBA00023125"/>
    </source>
</evidence>
<keyword evidence="1" id="KW-0963">Cytoplasm</keyword>
<evidence type="ECO:0000313" key="8">
    <source>
        <dbReference type="Proteomes" id="UP000319908"/>
    </source>
</evidence>
<keyword evidence="4" id="KW-0010">Activator</keyword>
<feature type="domain" description="HTH araC/xylS-type" evidence="6">
    <location>
        <begin position="240"/>
        <end position="332"/>
    </location>
</feature>
<dbReference type="SUPFAM" id="SSF46689">
    <property type="entry name" value="Homeodomain-like"/>
    <property type="match status" value="2"/>
</dbReference>
<dbReference type="InterPro" id="IPR003313">
    <property type="entry name" value="AraC-bd"/>
</dbReference>
<organism evidence="7 8">
    <name type="scientific">Allorhodopirellula heiligendammensis</name>
    <dbReference type="NCBI Taxonomy" id="2714739"/>
    <lineage>
        <taxon>Bacteria</taxon>
        <taxon>Pseudomonadati</taxon>
        <taxon>Planctomycetota</taxon>
        <taxon>Planctomycetia</taxon>
        <taxon>Pirellulales</taxon>
        <taxon>Pirellulaceae</taxon>
        <taxon>Allorhodopirellula</taxon>
    </lineage>
</organism>
<accession>A0A5C6BEU2</accession>
<dbReference type="PANTHER" id="PTHR46796">
    <property type="entry name" value="HTH-TYPE TRANSCRIPTIONAL ACTIVATOR RHAS-RELATED"/>
    <property type="match status" value="1"/>
</dbReference>
<comment type="caution">
    <text evidence="7">The sequence shown here is derived from an EMBL/GenBank/DDBJ whole genome shotgun (WGS) entry which is preliminary data.</text>
</comment>
<dbReference type="GO" id="GO:0043565">
    <property type="term" value="F:sequence-specific DNA binding"/>
    <property type="evidence" value="ECO:0007669"/>
    <property type="project" value="InterPro"/>
</dbReference>
<dbReference type="InterPro" id="IPR018060">
    <property type="entry name" value="HTH_AraC"/>
</dbReference>
<dbReference type="GO" id="GO:0003700">
    <property type="term" value="F:DNA-binding transcription factor activity"/>
    <property type="evidence" value="ECO:0007669"/>
    <property type="project" value="InterPro"/>
</dbReference>
<evidence type="ECO:0000259" key="6">
    <source>
        <dbReference type="PROSITE" id="PS01124"/>
    </source>
</evidence>
<gene>
    <name evidence="7" type="primary">rhaS_2</name>
    <name evidence="7" type="ORF">Poly21_54820</name>
</gene>
<evidence type="ECO:0000256" key="2">
    <source>
        <dbReference type="ARBA" id="ARBA00023015"/>
    </source>
</evidence>
<sequence>MIASSSDQSTQHTITAQNRLGDLSTKDSRFGQYLAQWGFTLRICDPINLHTASMPPVRPIGSTTETRNTPVPPDMRPSGLWVFESRHAESFAMSVTQHTFLKFLWIREGRARIEFETDSLDCESGTLVIVPPHTTHRIVDSSDAPVSLFGLGLDTQELRCVEPVLPLYQTGVYSGQRLGTLRIEQHFRRLLYLVDQDEATSQFASVAAALELLSELALKLAPAKAASGTTNKPSGDPMLEAYLEWLQRNFFEPLTLDGAARASGMSRRTFTNQFKARTGMTWLEYVNGLRIRRAEELLADADRKVSSIAFQCGFDDVSTFYRAFKRITGRTPGGDCV</sequence>
<dbReference type="PROSITE" id="PS00041">
    <property type="entry name" value="HTH_ARAC_FAMILY_1"/>
    <property type="match status" value="1"/>
</dbReference>
<dbReference type="EMBL" id="SJPU01000007">
    <property type="protein sequence ID" value="TWU09816.1"/>
    <property type="molecule type" value="Genomic_DNA"/>
</dbReference>
<reference evidence="7 8" key="1">
    <citation type="journal article" date="2020" name="Antonie Van Leeuwenhoek">
        <title>Rhodopirellula heiligendammensis sp. nov., Rhodopirellula pilleata sp. nov., and Rhodopirellula solitaria sp. nov. isolated from natural or artificial marine surfaces in Northern Germany and California, USA, and emended description of the genus Rhodopirellula.</title>
        <authorList>
            <person name="Kallscheuer N."/>
            <person name="Wiegand S."/>
            <person name="Jogler M."/>
            <person name="Boedeker C."/>
            <person name="Peeters S.H."/>
            <person name="Rast P."/>
            <person name="Heuer A."/>
            <person name="Jetten M.S.M."/>
            <person name="Rohde M."/>
            <person name="Jogler C."/>
        </authorList>
    </citation>
    <scope>NUCLEOTIDE SEQUENCE [LARGE SCALE GENOMIC DNA]</scope>
    <source>
        <strain evidence="7 8">Poly21</strain>
    </source>
</reference>
<evidence type="ECO:0000256" key="4">
    <source>
        <dbReference type="ARBA" id="ARBA00023159"/>
    </source>
</evidence>
<keyword evidence="8" id="KW-1185">Reference proteome</keyword>
<keyword evidence="2" id="KW-0805">Transcription regulation</keyword>
<dbReference type="Pfam" id="PF12833">
    <property type="entry name" value="HTH_18"/>
    <property type="match status" value="1"/>
</dbReference>
<evidence type="ECO:0000256" key="1">
    <source>
        <dbReference type="ARBA" id="ARBA00022490"/>
    </source>
</evidence>
<dbReference type="PROSITE" id="PS01124">
    <property type="entry name" value="HTH_ARAC_FAMILY_2"/>
    <property type="match status" value="1"/>
</dbReference>
<evidence type="ECO:0000313" key="7">
    <source>
        <dbReference type="EMBL" id="TWU09816.1"/>
    </source>
</evidence>
<dbReference type="InterPro" id="IPR009057">
    <property type="entry name" value="Homeodomain-like_sf"/>
</dbReference>
<dbReference type="SMART" id="SM00342">
    <property type="entry name" value="HTH_ARAC"/>
    <property type="match status" value="1"/>
</dbReference>
<dbReference type="Gene3D" id="2.60.120.10">
    <property type="entry name" value="Jelly Rolls"/>
    <property type="match status" value="1"/>
</dbReference>
<dbReference type="InterPro" id="IPR037923">
    <property type="entry name" value="HTH-like"/>
</dbReference>
<protein>
    <submittedName>
        <fullName evidence="7">HTH-type transcriptional activator RhaS</fullName>
    </submittedName>
</protein>
<dbReference type="InterPro" id="IPR018062">
    <property type="entry name" value="HTH_AraC-typ_CS"/>
</dbReference>
<evidence type="ECO:0000256" key="5">
    <source>
        <dbReference type="ARBA" id="ARBA00023163"/>
    </source>
</evidence>
<dbReference type="SUPFAM" id="SSF51215">
    <property type="entry name" value="Regulatory protein AraC"/>
    <property type="match status" value="1"/>
</dbReference>
<dbReference type="Pfam" id="PF02311">
    <property type="entry name" value="AraC_binding"/>
    <property type="match status" value="1"/>
</dbReference>